<sequence length="209" mass="22893">MDALLVIGLVFSFYTSVVAGSGSHSIWCLATYIVGESPFPEFTVVVMLDDIQVDYYDSNDNQDKAEQGLQSIHINLTLLRDGEPIADQELTGGEVLPNGDGTYQVRKTLEVSTEELREKHNYTCTASHRSLDNKLDVSWVPELGGVKEGPISFLVPLGIVAICCVISLLCVYICIKRKHSTASSKTSPQLSVTENESEQSSLCLKECTN</sequence>
<dbReference type="InterPro" id="IPR037055">
    <property type="entry name" value="MHC_I-like_Ag-recog_sf"/>
</dbReference>
<dbReference type="Proteomes" id="UP001557470">
    <property type="component" value="Unassembled WGS sequence"/>
</dbReference>
<evidence type="ECO:0000256" key="3">
    <source>
        <dbReference type="SAM" id="Phobius"/>
    </source>
</evidence>
<dbReference type="SMART" id="SM00407">
    <property type="entry name" value="IGc1"/>
    <property type="match status" value="1"/>
</dbReference>
<evidence type="ECO:0000259" key="5">
    <source>
        <dbReference type="SMART" id="SM00407"/>
    </source>
</evidence>
<dbReference type="Pfam" id="PF07654">
    <property type="entry name" value="C1-set"/>
    <property type="match status" value="1"/>
</dbReference>
<organism evidence="6 7">
    <name type="scientific">Umbra pygmaea</name>
    <name type="common">Eastern mudminnow</name>
    <dbReference type="NCBI Taxonomy" id="75934"/>
    <lineage>
        <taxon>Eukaryota</taxon>
        <taxon>Metazoa</taxon>
        <taxon>Chordata</taxon>
        <taxon>Craniata</taxon>
        <taxon>Vertebrata</taxon>
        <taxon>Euteleostomi</taxon>
        <taxon>Actinopterygii</taxon>
        <taxon>Neopterygii</taxon>
        <taxon>Teleostei</taxon>
        <taxon>Protacanthopterygii</taxon>
        <taxon>Esociformes</taxon>
        <taxon>Umbridae</taxon>
        <taxon>Umbra</taxon>
    </lineage>
</organism>
<keyword evidence="2" id="KW-0393">Immunoglobulin domain</keyword>
<protein>
    <recommendedName>
        <fullName evidence="5">Immunoglobulin C1-set domain-containing protein</fullName>
    </recommendedName>
</protein>
<dbReference type="InterPro" id="IPR003597">
    <property type="entry name" value="Ig_C1-set"/>
</dbReference>
<dbReference type="InterPro" id="IPR003006">
    <property type="entry name" value="Ig/MHC_CS"/>
</dbReference>
<keyword evidence="4" id="KW-0732">Signal</keyword>
<evidence type="ECO:0000313" key="7">
    <source>
        <dbReference type="Proteomes" id="UP001557470"/>
    </source>
</evidence>
<dbReference type="InterPro" id="IPR050208">
    <property type="entry name" value="MHC_class-I_related"/>
</dbReference>
<dbReference type="SUPFAM" id="SSF54452">
    <property type="entry name" value="MHC antigen-recognition domain"/>
    <property type="match status" value="1"/>
</dbReference>
<dbReference type="InterPro" id="IPR036179">
    <property type="entry name" value="Ig-like_dom_sf"/>
</dbReference>
<feature type="transmembrane region" description="Helical" evidence="3">
    <location>
        <begin position="153"/>
        <end position="175"/>
    </location>
</feature>
<dbReference type="Gene3D" id="3.30.500.10">
    <property type="entry name" value="MHC class I-like antigen recognition-like"/>
    <property type="match status" value="1"/>
</dbReference>
<keyword evidence="1" id="KW-0325">Glycoprotein</keyword>
<dbReference type="Gene3D" id="2.60.40.10">
    <property type="entry name" value="Immunoglobulins"/>
    <property type="match status" value="1"/>
</dbReference>
<keyword evidence="3" id="KW-0812">Transmembrane</keyword>
<feature type="chain" id="PRO_5044843355" description="Immunoglobulin C1-set domain-containing protein" evidence="4">
    <location>
        <begin position="20"/>
        <end position="209"/>
    </location>
</feature>
<keyword evidence="3" id="KW-1133">Transmembrane helix</keyword>
<dbReference type="InterPro" id="IPR011162">
    <property type="entry name" value="MHC_I/II-like_Ag-recog"/>
</dbReference>
<keyword evidence="3" id="KW-0472">Membrane</keyword>
<evidence type="ECO:0000256" key="4">
    <source>
        <dbReference type="SAM" id="SignalP"/>
    </source>
</evidence>
<evidence type="ECO:0000313" key="6">
    <source>
        <dbReference type="EMBL" id="KAL0969455.1"/>
    </source>
</evidence>
<name>A0ABD0WI27_UMBPY</name>
<keyword evidence="7" id="KW-1185">Reference proteome</keyword>
<evidence type="ECO:0000256" key="1">
    <source>
        <dbReference type="ARBA" id="ARBA00023180"/>
    </source>
</evidence>
<gene>
    <name evidence="6" type="ORF">UPYG_G00227590</name>
</gene>
<accession>A0ABD0WI27</accession>
<dbReference type="PANTHER" id="PTHR16675:SF191">
    <property type="entry name" value="CLASS I HISTOCOMPATIBILITY ANTIGEN, F10 ALPHA CHAIN-LIKE-RELATED"/>
    <property type="match status" value="1"/>
</dbReference>
<dbReference type="AlphaFoldDB" id="A0ABD0WI27"/>
<feature type="signal peptide" evidence="4">
    <location>
        <begin position="1"/>
        <end position="19"/>
    </location>
</feature>
<feature type="domain" description="Immunoglobulin C1-set" evidence="5">
    <location>
        <begin position="73"/>
        <end position="134"/>
    </location>
</feature>
<comment type="caution">
    <text evidence="6">The sequence shown here is derived from an EMBL/GenBank/DDBJ whole genome shotgun (WGS) entry which is preliminary data.</text>
</comment>
<reference evidence="6 7" key="1">
    <citation type="submission" date="2024-06" db="EMBL/GenBank/DDBJ databases">
        <authorList>
            <person name="Pan Q."/>
            <person name="Wen M."/>
            <person name="Jouanno E."/>
            <person name="Zahm M."/>
            <person name="Klopp C."/>
            <person name="Cabau C."/>
            <person name="Louis A."/>
            <person name="Berthelot C."/>
            <person name="Parey E."/>
            <person name="Roest Crollius H."/>
            <person name="Montfort J."/>
            <person name="Robinson-Rechavi M."/>
            <person name="Bouchez O."/>
            <person name="Lampietro C."/>
            <person name="Lopez Roques C."/>
            <person name="Donnadieu C."/>
            <person name="Postlethwait J."/>
            <person name="Bobe J."/>
            <person name="Verreycken H."/>
            <person name="Guiguen Y."/>
        </authorList>
    </citation>
    <scope>NUCLEOTIDE SEQUENCE [LARGE SCALE GENOMIC DNA]</scope>
    <source>
        <strain evidence="6">Up_M1</strain>
        <tissue evidence="6">Testis</tissue>
    </source>
</reference>
<proteinExistence type="predicted"/>
<dbReference type="InterPro" id="IPR013783">
    <property type="entry name" value="Ig-like_fold"/>
</dbReference>
<dbReference type="SUPFAM" id="SSF48726">
    <property type="entry name" value="Immunoglobulin"/>
    <property type="match status" value="1"/>
</dbReference>
<dbReference type="PANTHER" id="PTHR16675">
    <property type="entry name" value="MHC CLASS I-RELATED"/>
    <property type="match status" value="1"/>
</dbReference>
<dbReference type="EMBL" id="JAGEUA010000007">
    <property type="protein sequence ID" value="KAL0969455.1"/>
    <property type="molecule type" value="Genomic_DNA"/>
</dbReference>
<dbReference type="PROSITE" id="PS00290">
    <property type="entry name" value="IG_MHC"/>
    <property type="match status" value="1"/>
</dbReference>
<evidence type="ECO:0000256" key="2">
    <source>
        <dbReference type="ARBA" id="ARBA00023319"/>
    </source>
</evidence>